<dbReference type="Proteomes" id="UP000274271">
    <property type="component" value="Unassembled WGS sequence"/>
</dbReference>
<accession>A0A3P1CGT1</accession>
<evidence type="ECO:0000313" key="2">
    <source>
        <dbReference type="Proteomes" id="UP000274271"/>
    </source>
</evidence>
<proteinExistence type="predicted"/>
<organism evidence="1 2">
    <name type="scientific">Larkinella knui</name>
    <dbReference type="NCBI Taxonomy" id="2025310"/>
    <lineage>
        <taxon>Bacteria</taxon>
        <taxon>Pseudomonadati</taxon>
        <taxon>Bacteroidota</taxon>
        <taxon>Cytophagia</taxon>
        <taxon>Cytophagales</taxon>
        <taxon>Spirosomataceae</taxon>
        <taxon>Larkinella</taxon>
    </lineage>
</organism>
<protein>
    <submittedName>
        <fullName evidence="1">Uncharacterized protein</fullName>
    </submittedName>
</protein>
<evidence type="ECO:0000313" key="1">
    <source>
        <dbReference type="EMBL" id="RRB12465.1"/>
    </source>
</evidence>
<gene>
    <name evidence="1" type="ORF">EHT87_19900</name>
</gene>
<name>A0A3P1CGT1_9BACT</name>
<dbReference type="AlphaFoldDB" id="A0A3P1CGT1"/>
<keyword evidence="2" id="KW-1185">Reference proteome</keyword>
<comment type="caution">
    <text evidence="1">The sequence shown here is derived from an EMBL/GenBank/DDBJ whole genome shotgun (WGS) entry which is preliminary data.</text>
</comment>
<sequence length="97" mass="11538">MKNRFSLENDEAASKPEAAFILNRGEPSIRARIVHFRTLKQLDEYVPTRPFVQIRTLPVLLEIVDVPDNLPQNKVRYWLDRMAIWYYRVVLKPEVEN</sequence>
<reference evidence="1 2" key="1">
    <citation type="submission" date="2018-11" db="EMBL/GenBank/DDBJ databases">
        <authorList>
            <person name="Zhou Z."/>
            <person name="Wang G."/>
        </authorList>
    </citation>
    <scope>NUCLEOTIDE SEQUENCE [LARGE SCALE GENOMIC DNA]</scope>
    <source>
        <strain evidence="1 2">KCTC42998</strain>
    </source>
</reference>
<dbReference type="RefSeq" id="WP_124908418.1">
    <property type="nucleotide sequence ID" value="NZ_RQJP01000004.1"/>
</dbReference>
<dbReference type="OrthoDB" id="970599at2"/>
<dbReference type="EMBL" id="RQJP01000004">
    <property type="protein sequence ID" value="RRB12465.1"/>
    <property type="molecule type" value="Genomic_DNA"/>
</dbReference>